<dbReference type="EMBL" id="JDVG02000617">
    <property type="protein sequence ID" value="KFB70975.1"/>
    <property type="molecule type" value="Genomic_DNA"/>
</dbReference>
<reference evidence="1 2" key="1">
    <citation type="submission" date="2014-02" db="EMBL/GenBank/DDBJ databases">
        <title>Expanding our view of genomic diversity in Candidatus Accumulibacter clades.</title>
        <authorList>
            <person name="Skennerton C.T."/>
            <person name="Barr J.J."/>
            <person name="Slater F.R."/>
            <person name="Bond P.L."/>
            <person name="Tyson G.W."/>
        </authorList>
    </citation>
    <scope>NUCLEOTIDE SEQUENCE [LARGE SCALE GENOMIC DNA]</scope>
    <source>
        <strain evidence="2">BA-91</strain>
    </source>
</reference>
<protein>
    <submittedName>
        <fullName evidence="1">Uncharacterized protein</fullName>
    </submittedName>
</protein>
<dbReference type="Proteomes" id="UP000020077">
    <property type="component" value="Unassembled WGS sequence"/>
</dbReference>
<proteinExistence type="predicted"/>
<evidence type="ECO:0000313" key="1">
    <source>
        <dbReference type="EMBL" id="KFB70975.1"/>
    </source>
</evidence>
<dbReference type="AlphaFoldDB" id="A0A080LTQ3"/>
<gene>
    <name evidence="1" type="ORF">AW09_003905</name>
</gene>
<name>A0A080LTQ3_9PROT</name>
<organism evidence="1 2">
    <name type="scientific">Candidatus Accumulibacter phosphatis</name>
    <dbReference type="NCBI Taxonomy" id="327160"/>
    <lineage>
        <taxon>Bacteria</taxon>
        <taxon>Pseudomonadati</taxon>
        <taxon>Pseudomonadota</taxon>
        <taxon>Betaproteobacteria</taxon>
        <taxon>Candidatus Accumulibacter</taxon>
    </lineage>
</organism>
<evidence type="ECO:0000313" key="2">
    <source>
        <dbReference type="Proteomes" id="UP000020077"/>
    </source>
</evidence>
<sequence length="92" mass="10021">MLWLAEEVGLVGGQQIDHLLQFIGMLAGGQQPIILGVGVKSVMFETAAEAADEQHSLGIRQADAGQFVDQPLEERELLVGDRGFRIVHRPSE</sequence>
<accession>A0A080LTQ3</accession>
<comment type="caution">
    <text evidence="1">The sequence shown here is derived from an EMBL/GenBank/DDBJ whole genome shotgun (WGS) entry which is preliminary data.</text>
</comment>